<dbReference type="Gene3D" id="3.10.450.50">
    <property type="match status" value="1"/>
</dbReference>
<dbReference type="InterPro" id="IPR032710">
    <property type="entry name" value="NTF2-like_dom_sf"/>
</dbReference>
<dbReference type="EMBL" id="UINC01110426">
    <property type="protein sequence ID" value="SVC77925.1"/>
    <property type="molecule type" value="Genomic_DNA"/>
</dbReference>
<feature type="non-terminal residue" evidence="2">
    <location>
        <position position="96"/>
    </location>
</feature>
<dbReference type="SUPFAM" id="SSF54427">
    <property type="entry name" value="NTF2-like"/>
    <property type="match status" value="1"/>
</dbReference>
<evidence type="ECO:0000259" key="1">
    <source>
        <dbReference type="Pfam" id="PF13577"/>
    </source>
</evidence>
<dbReference type="Pfam" id="PF13577">
    <property type="entry name" value="SnoaL_4"/>
    <property type="match status" value="1"/>
</dbReference>
<accession>A0A382PZ16</accession>
<name>A0A382PZ16_9ZZZZ</name>
<feature type="non-terminal residue" evidence="2">
    <location>
        <position position="1"/>
    </location>
</feature>
<feature type="domain" description="SnoaL-like" evidence="1">
    <location>
        <begin position="4"/>
        <end position="95"/>
    </location>
</feature>
<evidence type="ECO:0000313" key="2">
    <source>
        <dbReference type="EMBL" id="SVC77925.1"/>
    </source>
</evidence>
<gene>
    <name evidence="2" type="ORF">METZ01_LOCUS330779</name>
</gene>
<protein>
    <recommendedName>
        <fullName evidence="1">SnoaL-like domain-containing protein</fullName>
    </recommendedName>
</protein>
<reference evidence="2" key="1">
    <citation type="submission" date="2018-05" db="EMBL/GenBank/DDBJ databases">
        <authorList>
            <person name="Lanie J.A."/>
            <person name="Ng W.-L."/>
            <person name="Kazmierczak K.M."/>
            <person name="Andrzejewski T.M."/>
            <person name="Davidsen T.M."/>
            <person name="Wayne K.J."/>
            <person name="Tettelin H."/>
            <person name="Glass J.I."/>
            <person name="Rusch D."/>
            <person name="Podicherti R."/>
            <person name="Tsui H.-C.T."/>
            <person name="Winkler M.E."/>
        </authorList>
    </citation>
    <scope>NUCLEOTIDE SEQUENCE</scope>
</reference>
<dbReference type="AlphaFoldDB" id="A0A382PZ16"/>
<organism evidence="2">
    <name type="scientific">marine metagenome</name>
    <dbReference type="NCBI Taxonomy" id="408172"/>
    <lineage>
        <taxon>unclassified sequences</taxon>
        <taxon>metagenomes</taxon>
        <taxon>ecological metagenomes</taxon>
    </lineage>
</organism>
<sequence length="96" mass="11377">MQKTKDKQEIYELSCKYARGLDRLDSKLFRSVFFDDAFCEYGFFNGNPDEFTDFCMNALKEHESNHHMIGNVLIEIKDKEAFGEVYFNAYHKVKND</sequence>
<dbReference type="InterPro" id="IPR037401">
    <property type="entry name" value="SnoaL-like"/>
</dbReference>
<proteinExistence type="predicted"/>